<proteinExistence type="predicted"/>
<name>A0ACC1SFP8_9HYPO</name>
<reference evidence="1" key="1">
    <citation type="submission" date="2022-08" db="EMBL/GenBank/DDBJ databases">
        <title>Genome Sequence of Fusarium decemcellulare.</title>
        <authorList>
            <person name="Buettner E."/>
        </authorList>
    </citation>
    <scope>NUCLEOTIDE SEQUENCE</scope>
    <source>
        <strain evidence="1">Babe19</strain>
    </source>
</reference>
<evidence type="ECO:0000313" key="1">
    <source>
        <dbReference type="EMBL" id="KAJ3538767.1"/>
    </source>
</evidence>
<comment type="caution">
    <text evidence="1">The sequence shown here is derived from an EMBL/GenBank/DDBJ whole genome shotgun (WGS) entry which is preliminary data.</text>
</comment>
<accession>A0ACC1SFP8</accession>
<sequence length="272" mass="30915">MSMTTHLRDIELATSGIDPTPHDAGHTWAIASFRSLGAFISETFHRSAGSQAYEVFQGYQIEDQPTGYPQFSSLMASHENFQIFRRFSNVRTRLALLAQDRVTQLDSRLREIDETEASPIFLASSRTDRNEERQLVQAELRDALKDYDEMLERAVRISVLGTAQPQDVTSLQNWNDLTAGMSREETEFLTHREDLLCLSVPGDGLLSWLERYISERLLSLSKHYKTHAKKTVECLGYSRVFISDSAMVLHLESGYCQSGADEDYVNEVAFEC</sequence>
<dbReference type="EMBL" id="JANRMS010000499">
    <property type="protein sequence ID" value="KAJ3538767.1"/>
    <property type="molecule type" value="Genomic_DNA"/>
</dbReference>
<dbReference type="Proteomes" id="UP001148629">
    <property type="component" value="Unassembled WGS sequence"/>
</dbReference>
<gene>
    <name evidence="1" type="ORF">NM208_g5763</name>
</gene>
<evidence type="ECO:0000313" key="2">
    <source>
        <dbReference type="Proteomes" id="UP001148629"/>
    </source>
</evidence>
<organism evidence="1 2">
    <name type="scientific">Fusarium decemcellulare</name>
    <dbReference type="NCBI Taxonomy" id="57161"/>
    <lineage>
        <taxon>Eukaryota</taxon>
        <taxon>Fungi</taxon>
        <taxon>Dikarya</taxon>
        <taxon>Ascomycota</taxon>
        <taxon>Pezizomycotina</taxon>
        <taxon>Sordariomycetes</taxon>
        <taxon>Hypocreomycetidae</taxon>
        <taxon>Hypocreales</taxon>
        <taxon>Nectriaceae</taxon>
        <taxon>Fusarium</taxon>
        <taxon>Fusarium decemcellulare species complex</taxon>
    </lineage>
</organism>
<protein>
    <submittedName>
        <fullName evidence="1">Uncharacterized protein</fullName>
    </submittedName>
</protein>
<keyword evidence="2" id="KW-1185">Reference proteome</keyword>